<protein>
    <recommendedName>
        <fullName evidence="4">CCHC-type domain-containing protein</fullName>
    </recommendedName>
</protein>
<feature type="region of interest" description="Disordered" evidence="3">
    <location>
        <begin position="279"/>
        <end position="304"/>
    </location>
</feature>
<feature type="domain" description="CCHC-type" evidence="4">
    <location>
        <begin position="126"/>
        <end position="139"/>
    </location>
</feature>
<name>A0A4Q2CZ14_9AGAR</name>
<keyword evidence="2" id="KW-0479">Metal-binding</keyword>
<feature type="compositionally biased region" description="Polar residues" evidence="3">
    <location>
        <begin position="287"/>
        <end position="296"/>
    </location>
</feature>
<organism evidence="5 6">
    <name type="scientific">Candolleomyces aberdarensis</name>
    <dbReference type="NCBI Taxonomy" id="2316362"/>
    <lineage>
        <taxon>Eukaryota</taxon>
        <taxon>Fungi</taxon>
        <taxon>Dikarya</taxon>
        <taxon>Basidiomycota</taxon>
        <taxon>Agaricomycotina</taxon>
        <taxon>Agaricomycetes</taxon>
        <taxon>Agaricomycetidae</taxon>
        <taxon>Agaricales</taxon>
        <taxon>Agaricineae</taxon>
        <taxon>Psathyrellaceae</taxon>
        <taxon>Candolleomyces</taxon>
    </lineage>
</organism>
<dbReference type="Proteomes" id="UP000290288">
    <property type="component" value="Unassembled WGS sequence"/>
</dbReference>
<sequence>MRKQFSDGFNFERHLGSVLPKPFSFASPTRPSEAPAGPSVPKEAAPMPVLKKELDEDRLLQQFHSMLNEKFNEYDHKNERFFDDIRNTKDKMDIMLRNPHNFSLNQQSRPQRPPPMQNQGSRGITCYYCNQPGHYMTQCLARDAHVQAGKVQVRPEGMFTPDGKKLYQNEKESMREMVEKYVAGVGQNMQGMYDDEYSRSQFNYNYAPETESVTREEFRQLQAAIESLANKPSSSRTPLPPQNQQFIQHQEPERDSGLNQIRREQERMSRVMSQMAETLDDLKGRSQFVTTQTASNFDEDFHED</sequence>
<keyword evidence="2" id="KW-0863">Zinc-finger</keyword>
<dbReference type="Pfam" id="PF00098">
    <property type="entry name" value="zf-CCHC"/>
    <property type="match status" value="1"/>
</dbReference>
<reference evidence="5 6" key="1">
    <citation type="submission" date="2019-01" db="EMBL/GenBank/DDBJ databases">
        <title>Draft genome sequence of Psathyrella aberdarensis IHI B618.</title>
        <authorList>
            <person name="Buettner E."/>
            <person name="Kellner H."/>
        </authorList>
    </citation>
    <scope>NUCLEOTIDE SEQUENCE [LARGE SCALE GENOMIC DNA]</scope>
    <source>
        <strain evidence="5 6">IHI B618</strain>
    </source>
</reference>
<dbReference type="Gene3D" id="4.10.60.10">
    <property type="entry name" value="Zinc finger, CCHC-type"/>
    <property type="match status" value="1"/>
</dbReference>
<dbReference type="InterPro" id="IPR036875">
    <property type="entry name" value="Znf_CCHC_sf"/>
</dbReference>
<dbReference type="OrthoDB" id="2962718at2759"/>
<feature type="region of interest" description="Disordered" evidence="3">
    <location>
        <begin position="229"/>
        <end position="257"/>
    </location>
</feature>
<feature type="region of interest" description="Disordered" evidence="3">
    <location>
        <begin position="20"/>
        <end position="44"/>
    </location>
</feature>
<proteinExistence type="predicted"/>
<evidence type="ECO:0000256" key="2">
    <source>
        <dbReference type="PROSITE-ProRule" id="PRU00047"/>
    </source>
</evidence>
<dbReference type="GO" id="GO:0008270">
    <property type="term" value="F:zinc ion binding"/>
    <property type="evidence" value="ECO:0007669"/>
    <property type="project" value="UniProtKB-KW"/>
</dbReference>
<evidence type="ECO:0000313" key="5">
    <source>
        <dbReference type="EMBL" id="RXW11662.1"/>
    </source>
</evidence>
<dbReference type="PROSITE" id="PS50158">
    <property type="entry name" value="ZF_CCHC"/>
    <property type="match status" value="1"/>
</dbReference>
<evidence type="ECO:0000259" key="4">
    <source>
        <dbReference type="PROSITE" id="PS50158"/>
    </source>
</evidence>
<dbReference type="GO" id="GO:0006397">
    <property type="term" value="P:mRNA processing"/>
    <property type="evidence" value="ECO:0007669"/>
    <property type="project" value="UniProtKB-KW"/>
</dbReference>
<keyword evidence="6" id="KW-1185">Reference proteome</keyword>
<dbReference type="GO" id="GO:0003676">
    <property type="term" value="F:nucleic acid binding"/>
    <property type="evidence" value="ECO:0007669"/>
    <property type="project" value="InterPro"/>
</dbReference>
<keyword evidence="2" id="KW-0862">Zinc</keyword>
<evidence type="ECO:0000313" key="6">
    <source>
        <dbReference type="Proteomes" id="UP000290288"/>
    </source>
</evidence>
<gene>
    <name evidence="5" type="ORF">EST38_g14193</name>
</gene>
<accession>A0A4Q2CZ14</accession>
<feature type="compositionally biased region" description="Polar residues" evidence="3">
    <location>
        <begin position="230"/>
        <end position="248"/>
    </location>
</feature>
<dbReference type="InterPro" id="IPR001878">
    <property type="entry name" value="Znf_CCHC"/>
</dbReference>
<dbReference type="EMBL" id="SDEE01001706">
    <property type="protein sequence ID" value="RXW11662.1"/>
    <property type="molecule type" value="Genomic_DNA"/>
</dbReference>
<keyword evidence="1" id="KW-0507">mRNA processing</keyword>
<evidence type="ECO:0000256" key="3">
    <source>
        <dbReference type="SAM" id="MobiDB-lite"/>
    </source>
</evidence>
<evidence type="ECO:0000256" key="1">
    <source>
        <dbReference type="ARBA" id="ARBA00022664"/>
    </source>
</evidence>
<dbReference type="SMART" id="SM00343">
    <property type="entry name" value="ZnF_C2HC"/>
    <property type="match status" value="1"/>
</dbReference>
<comment type="caution">
    <text evidence="5">The sequence shown here is derived from an EMBL/GenBank/DDBJ whole genome shotgun (WGS) entry which is preliminary data.</text>
</comment>
<dbReference type="AlphaFoldDB" id="A0A4Q2CZ14"/>
<dbReference type="SUPFAM" id="SSF57756">
    <property type="entry name" value="Retrovirus zinc finger-like domains"/>
    <property type="match status" value="1"/>
</dbReference>